<organism evidence="2 3">
    <name type="scientific">Durusdinium trenchii</name>
    <dbReference type="NCBI Taxonomy" id="1381693"/>
    <lineage>
        <taxon>Eukaryota</taxon>
        <taxon>Sar</taxon>
        <taxon>Alveolata</taxon>
        <taxon>Dinophyceae</taxon>
        <taxon>Suessiales</taxon>
        <taxon>Symbiodiniaceae</taxon>
        <taxon>Durusdinium</taxon>
    </lineage>
</organism>
<feature type="compositionally biased region" description="Polar residues" evidence="1">
    <location>
        <begin position="131"/>
        <end position="145"/>
    </location>
</feature>
<protein>
    <submittedName>
        <fullName evidence="2">Uncharacterized protein</fullName>
    </submittedName>
</protein>
<feature type="non-terminal residue" evidence="2">
    <location>
        <position position="1"/>
    </location>
</feature>
<gene>
    <name evidence="2" type="ORF">SCF082_LOCUS42617</name>
</gene>
<feature type="compositionally biased region" description="Basic and acidic residues" evidence="1">
    <location>
        <begin position="116"/>
        <end position="130"/>
    </location>
</feature>
<comment type="caution">
    <text evidence="2">The sequence shown here is derived from an EMBL/GenBank/DDBJ whole genome shotgun (WGS) entry which is preliminary data.</text>
</comment>
<evidence type="ECO:0000256" key="1">
    <source>
        <dbReference type="SAM" id="MobiDB-lite"/>
    </source>
</evidence>
<feature type="compositionally biased region" description="Basic and acidic residues" evidence="1">
    <location>
        <begin position="89"/>
        <end position="104"/>
    </location>
</feature>
<keyword evidence="3" id="KW-1185">Reference proteome</keyword>
<evidence type="ECO:0000313" key="3">
    <source>
        <dbReference type="Proteomes" id="UP001642464"/>
    </source>
</evidence>
<sequence length="424" mass="47837">VSLLHSIWESTSELESDFSYFRMQSKGQKSSTSSSLLKALTKTLLDGPLPEEIPFKKTEGIPTYEMTQFVVQVQKVYRKEYGTARARKVPAEQDDRLPRREQGLRKGRKTGMAAFLREREGQIQRSDSSKSESPQSLDSNTASSLSAVKEAACSNGKKRQEYESYAAALENIASKKRKVLQSFGEKSDPEAKQKLKAAEEKIRNKPTLERRDLAINLERGLLLVEALCLVVLRPGVRLSGGCRNAFESLKLKVVAWTPNDGSFLQEVSSVKHVIWFDSTPPERLDQMIHLDNKADQDDYILGTRMYGGFVAGIEWLDHCVKHKLVIRPVLCLKSALTLKQELVIHKSLRQKTLVETIANCVQADAARSGAVGMVFHGARKKLTKKNSWCVVGKEQLKKLKEEHVEKKHLGYVIDFLNFIFRCTL</sequence>
<proteinExistence type="predicted"/>
<accession>A0ABP0QRX7</accession>
<dbReference type="EMBL" id="CAXAMM010039986">
    <property type="protein sequence ID" value="CAK9090353.1"/>
    <property type="molecule type" value="Genomic_DNA"/>
</dbReference>
<dbReference type="Proteomes" id="UP001642464">
    <property type="component" value="Unassembled WGS sequence"/>
</dbReference>
<evidence type="ECO:0000313" key="2">
    <source>
        <dbReference type="EMBL" id="CAK9090353.1"/>
    </source>
</evidence>
<feature type="region of interest" description="Disordered" evidence="1">
    <location>
        <begin position="85"/>
        <end position="145"/>
    </location>
</feature>
<reference evidence="2 3" key="1">
    <citation type="submission" date="2024-02" db="EMBL/GenBank/DDBJ databases">
        <authorList>
            <person name="Chen Y."/>
            <person name="Shah S."/>
            <person name="Dougan E. K."/>
            <person name="Thang M."/>
            <person name="Chan C."/>
        </authorList>
    </citation>
    <scope>NUCLEOTIDE SEQUENCE [LARGE SCALE GENOMIC DNA]</scope>
</reference>
<name>A0ABP0QRX7_9DINO</name>